<comment type="function">
    <text evidence="9">Catalyzes two activities which are involved in the cyclic version of arginine biosynthesis: the synthesis of N-acetylglutamate from glutamate and acetyl-CoA as the acetyl donor, and of ornithine by transacetylation between N(2)-acetylornithine and glutamate.</text>
</comment>
<dbReference type="NCBIfam" id="NF003802">
    <property type="entry name" value="PRK05388.1"/>
    <property type="match status" value="1"/>
</dbReference>
<protein>
    <recommendedName>
        <fullName evidence="9">Arginine biosynthesis bifunctional protein ArgJ</fullName>
    </recommendedName>
    <domain>
        <recommendedName>
            <fullName evidence="9">Glutamate N-acetyltransferase</fullName>
            <ecNumber evidence="9">2.3.1.35</ecNumber>
        </recommendedName>
        <alternativeName>
            <fullName evidence="9">Ornithine acetyltransferase</fullName>
            <shortName evidence="9">OATase</shortName>
        </alternativeName>
        <alternativeName>
            <fullName evidence="9">Ornithine transacetylase</fullName>
        </alternativeName>
    </domain>
    <domain>
        <recommendedName>
            <fullName evidence="9">Amino-acid acetyltransferase</fullName>
            <ecNumber evidence="9">2.3.1.1</ecNumber>
        </recommendedName>
        <alternativeName>
            <fullName evidence="9">N-acetylglutamate synthase</fullName>
            <shortName evidence="9">AGSase</shortName>
        </alternativeName>
    </domain>
    <component>
        <recommendedName>
            <fullName evidence="9">Arginine biosynthesis bifunctional protein ArgJ alpha chain</fullName>
        </recommendedName>
    </component>
    <component>
        <recommendedName>
            <fullName evidence="9">Arginine biosynthesis bifunctional protein ArgJ beta chain</fullName>
        </recommendedName>
    </component>
</protein>
<proteinExistence type="inferred from homology"/>
<dbReference type="Gene3D" id="3.10.20.340">
    <property type="entry name" value="ArgJ beta chain, C-terminal domain"/>
    <property type="match status" value="1"/>
</dbReference>
<feature type="site" description="Involved in the stabilization of negative charge on the oxyanion by the formation of the oxyanion hole" evidence="9">
    <location>
        <position position="116"/>
    </location>
</feature>
<feature type="chain" id="PRO_5023228279" description="Arginine biosynthesis bifunctional protein ArgJ alpha chain" evidence="9">
    <location>
        <begin position="1"/>
        <end position="188"/>
    </location>
</feature>
<evidence type="ECO:0000256" key="7">
    <source>
        <dbReference type="ARBA" id="ARBA00023315"/>
    </source>
</evidence>
<dbReference type="UniPathway" id="UPA00068">
    <property type="reaction ID" value="UER00106"/>
</dbReference>
<dbReference type="Pfam" id="PF01960">
    <property type="entry name" value="ArgJ"/>
    <property type="match status" value="1"/>
</dbReference>
<feature type="chain" id="PRO_5023228278" description="Arginine biosynthesis bifunctional protein ArgJ beta chain" evidence="9">
    <location>
        <begin position="189"/>
        <end position="405"/>
    </location>
</feature>
<keyword evidence="4 9" id="KW-0028">Amino-acid biosynthesis</keyword>
<dbReference type="InterPro" id="IPR042195">
    <property type="entry name" value="ArgJ_beta_C"/>
</dbReference>
<dbReference type="Proteomes" id="UP000028073">
    <property type="component" value="Unassembled WGS sequence"/>
</dbReference>
<dbReference type="GO" id="GO:0004042">
    <property type="term" value="F:L-glutamate N-acetyltransferase activity"/>
    <property type="evidence" value="ECO:0007669"/>
    <property type="project" value="UniProtKB-UniRule"/>
</dbReference>
<dbReference type="NCBIfam" id="TIGR00120">
    <property type="entry name" value="ArgJ"/>
    <property type="match status" value="1"/>
</dbReference>
<sequence length="405" mass="43150">MAVGPESWPEMYPVSGFRLGTTEAGIKKPDRKDLVVMNWDQGAAVAGVFTLNRFCAAPVHLAKSRINHSPEYFVINTGNANAGTGEQGMKNASDVCRALAEAACVSEDKVLPFSTGVIGEPLPVDRIVSGLPAAFSSLSEDGWHSAGEGILTTDTRPKGASLQFEVDGRVYTVTGISKGSGMIKPNMATMLAFIATDVSVDQAVLQKLLSDAVNQSFNRISVEGDTSTNDCCMLVATGKAGNELLMQSEGELYQALRKAIEEVAVTLAQAIVKDGEGATKFVTIQVEQAGSVADALEVAYTIAHSPLVKTALFASDPNWGRILAAVGRVEISELNIDRVGIWLNDVCIVEGGGVAGSYTEAQGEKVMNQEEIMIRVQLGAGNITETLWTTDLSHEYVRINAEYRT</sequence>
<dbReference type="eggNOG" id="COG1364">
    <property type="taxonomic scope" value="Bacteria"/>
</dbReference>
<comment type="similarity">
    <text evidence="1 9">Belongs to the ArgJ family.</text>
</comment>
<feature type="binding site" evidence="9">
    <location>
        <position position="405"/>
    </location>
    <ligand>
        <name>substrate</name>
    </ligand>
</feature>
<dbReference type="AlphaFoldDB" id="A0A081NE80"/>
<reference evidence="10 11" key="1">
    <citation type="submission" date="2014-06" db="EMBL/GenBank/DDBJ databases">
        <title>Whole Genome Sequences of Three Symbiotic Endozoicomonas Bacteria.</title>
        <authorList>
            <person name="Neave M.J."/>
            <person name="Apprill A."/>
            <person name="Voolstra C.R."/>
        </authorList>
    </citation>
    <scope>NUCLEOTIDE SEQUENCE [LARGE SCALE GENOMIC DNA]</scope>
    <source>
        <strain evidence="10 11">DSM 25634</strain>
    </source>
</reference>
<dbReference type="GO" id="GO:0004358">
    <property type="term" value="F:L-glutamate N-acetyltransferase activity, acting on acetyl-L-ornithine as donor"/>
    <property type="evidence" value="ECO:0007669"/>
    <property type="project" value="UniProtKB-UniRule"/>
</dbReference>
<dbReference type="HAMAP" id="MF_01106">
    <property type="entry name" value="ArgJ"/>
    <property type="match status" value="1"/>
</dbReference>
<evidence type="ECO:0000313" key="10">
    <source>
        <dbReference type="EMBL" id="KEQ16753.1"/>
    </source>
</evidence>
<keyword evidence="11" id="KW-1185">Reference proteome</keyword>
<comment type="subcellular location">
    <subcellularLocation>
        <location evidence="9">Cytoplasm</location>
    </subcellularLocation>
</comment>
<feature type="binding site" evidence="9">
    <location>
        <position position="276"/>
    </location>
    <ligand>
        <name>substrate</name>
    </ligand>
</feature>
<gene>
    <name evidence="9 10" type="primary">argJ</name>
    <name evidence="10" type="ORF">GZ78_18865</name>
</gene>
<dbReference type="PANTHER" id="PTHR23100">
    <property type="entry name" value="ARGININE BIOSYNTHESIS BIFUNCTIONAL PROTEIN ARGJ"/>
    <property type="match status" value="1"/>
</dbReference>
<keyword evidence="5 9" id="KW-0808">Transferase</keyword>
<feature type="binding site" evidence="9">
    <location>
        <position position="400"/>
    </location>
    <ligand>
        <name>substrate</name>
    </ligand>
</feature>
<feature type="site" description="Cleavage; by autolysis" evidence="9">
    <location>
        <begin position="188"/>
        <end position="189"/>
    </location>
</feature>
<comment type="pathway">
    <text evidence="9">Amino-acid biosynthesis; L-arginine biosynthesis; N(2)-acetyl-L-ornithine from L-glutamate: step 1/4.</text>
</comment>
<dbReference type="STRING" id="1137799.GZ78_18865"/>
<dbReference type="InterPro" id="IPR016117">
    <property type="entry name" value="ArgJ-like_dom_sf"/>
</dbReference>
<comment type="subunit">
    <text evidence="2 9">Heterotetramer of two alpha and two beta chains.</text>
</comment>
<feature type="binding site" evidence="9">
    <location>
        <position position="152"/>
    </location>
    <ligand>
        <name>substrate</name>
    </ligand>
</feature>
<keyword evidence="9" id="KW-0511">Multifunctional enzyme</keyword>
<keyword evidence="6 9" id="KW-0068">Autocatalytic cleavage</keyword>
<evidence type="ECO:0000256" key="9">
    <source>
        <dbReference type="HAMAP-Rule" id="MF_01106"/>
    </source>
</evidence>
<dbReference type="OrthoDB" id="9804242at2"/>
<comment type="catalytic activity">
    <reaction evidence="8 9">
        <text>N(2)-acetyl-L-ornithine + L-glutamate = N-acetyl-L-glutamate + L-ornithine</text>
        <dbReference type="Rhea" id="RHEA:15349"/>
        <dbReference type="ChEBI" id="CHEBI:29985"/>
        <dbReference type="ChEBI" id="CHEBI:44337"/>
        <dbReference type="ChEBI" id="CHEBI:46911"/>
        <dbReference type="ChEBI" id="CHEBI:57805"/>
        <dbReference type="EC" id="2.3.1.35"/>
    </reaction>
</comment>
<organism evidence="10 11">
    <name type="scientific">Endozoicomonas numazuensis</name>
    <dbReference type="NCBI Taxonomy" id="1137799"/>
    <lineage>
        <taxon>Bacteria</taxon>
        <taxon>Pseudomonadati</taxon>
        <taxon>Pseudomonadota</taxon>
        <taxon>Gammaproteobacteria</taxon>
        <taxon>Oceanospirillales</taxon>
        <taxon>Endozoicomonadaceae</taxon>
        <taxon>Endozoicomonas</taxon>
    </lineage>
</organism>
<keyword evidence="3 9" id="KW-0055">Arginine biosynthesis</keyword>
<feature type="binding site" evidence="9">
    <location>
        <position position="178"/>
    </location>
    <ligand>
        <name>substrate</name>
    </ligand>
</feature>
<comment type="caution">
    <text evidence="10">The sequence shown here is derived from an EMBL/GenBank/DDBJ whole genome shotgun (WGS) entry which is preliminary data.</text>
</comment>
<comment type="pathway">
    <text evidence="9">Amino-acid biosynthesis; L-arginine biosynthesis; L-ornithine and N-acetyl-L-glutamate from L-glutamate and N(2)-acetyl-L-ornithine (cyclic): step 1/1.</text>
</comment>
<evidence type="ECO:0000256" key="1">
    <source>
        <dbReference type="ARBA" id="ARBA00006774"/>
    </source>
</evidence>
<dbReference type="PANTHER" id="PTHR23100:SF0">
    <property type="entry name" value="ARGININE BIOSYNTHESIS BIFUNCTIONAL PROTEIN ARGJ, MITOCHONDRIAL"/>
    <property type="match status" value="1"/>
</dbReference>
<evidence type="ECO:0000256" key="6">
    <source>
        <dbReference type="ARBA" id="ARBA00022813"/>
    </source>
</evidence>
<keyword evidence="7 9" id="KW-0012">Acyltransferase</keyword>
<dbReference type="SUPFAM" id="SSF56266">
    <property type="entry name" value="DmpA/ArgJ-like"/>
    <property type="match status" value="1"/>
</dbReference>
<accession>A0A081NE80</accession>
<feature type="binding site" evidence="9">
    <location>
        <position position="189"/>
    </location>
    <ligand>
        <name>substrate</name>
    </ligand>
</feature>
<evidence type="ECO:0000256" key="4">
    <source>
        <dbReference type="ARBA" id="ARBA00022605"/>
    </source>
</evidence>
<dbReference type="EMBL" id="JOKH01000004">
    <property type="protein sequence ID" value="KEQ16753.1"/>
    <property type="molecule type" value="Genomic_DNA"/>
</dbReference>
<dbReference type="EC" id="2.3.1.35" evidence="9"/>
<feature type="site" description="Involved in the stabilization of negative charge on the oxyanion by the formation of the oxyanion hole" evidence="9">
    <location>
        <position position="115"/>
    </location>
</feature>
<evidence type="ECO:0000313" key="11">
    <source>
        <dbReference type="Proteomes" id="UP000028073"/>
    </source>
</evidence>
<name>A0A081NE80_9GAMM</name>
<evidence type="ECO:0000256" key="3">
    <source>
        <dbReference type="ARBA" id="ARBA00022571"/>
    </source>
</evidence>
<evidence type="ECO:0000256" key="8">
    <source>
        <dbReference type="ARBA" id="ARBA00049439"/>
    </source>
</evidence>
<keyword evidence="9" id="KW-0963">Cytoplasm</keyword>
<evidence type="ECO:0000256" key="2">
    <source>
        <dbReference type="ARBA" id="ARBA00011475"/>
    </source>
</evidence>
<dbReference type="RefSeq" id="WP_034838825.1">
    <property type="nucleotide sequence ID" value="NZ_JOKH01000004.1"/>
</dbReference>
<evidence type="ECO:0000256" key="5">
    <source>
        <dbReference type="ARBA" id="ARBA00022679"/>
    </source>
</evidence>
<dbReference type="InterPro" id="IPR002813">
    <property type="entry name" value="Arg_biosynth_ArgJ"/>
</dbReference>
<dbReference type="FunFam" id="3.10.20.340:FF:000001">
    <property type="entry name" value="Arginine biosynthesis bifunctional protein ArgJ, chloroplastic"/>
    <property type="match status" value="1"/>
</dbReference>
<dbReference type="CDD" id="cd02152">
    <property type="entry name" value="OAT"/>
    <property type="match status" value="1"/>
</dbReference>
<feature type="active site" description="Nucleophile" evidence="9">
    <location>
        <position position="189"/>
    </location>
</feature>
<dbReference type="GO" id="GO:0005737">
    <property type="term" value="C:cytoplasm"/>
    <property type="evidence" value="ECO:0007669"/>
    <property type="project" value="UniProtKB-SubCell"/>
</dbReference>
<dbReference type="GO" id="GO:0006592">
    <property type="term" value="P:ornithine biosynthetic process"/>
    <property type="evidence" value="ECO:0007669"/>
    <property type="project" value="TreeGrafter"/>
</dbReference>
<dbReference type="FunFam" id="3.60.70.12:FF:000001">
    <property type="entry name" value="Arginine biosynthesis bifunctional protein ArgJ, chloroplastic"/>
    <property type="match status" value="1"/>
</dbReference>
<dbReference type="EC" id="2.3.1.1" evidence="9"/>
<dbReference type="Gene3D" id="3.60.70.12">
    <property type="entry name" value="L-amino peptidase D-ALA esterase/amidase"/>
    <property type="match status" value="1"/>
</dbReference>
<dbReference type="GO" id="GO:0006526">
    <property type="term" value="P:L-arginine biosynthetic process"/>
    <property type="evidence" value="ECO:0007669"/>
    <property type="project" value="UniProtKB-UniRule"/>
</dbReference>
<comment type="catalytic activity">
    <reaction evidence="9">
        <text>L-glutamate + acetyl-CoA = N-acetyl-L-glutamate + CoA + H(+)</text>
        <dbReference type="Rhea" id="RHEA:24292"/>
        <dbReference type="ChEBI" id="CHEBI:15378"/>
        <dbReference type="ChEBI" id="CHEBI:29985"/>
        <dbReference type="ChEBI" id="CHEBI:44337"/>
        <dbReference type="ChEBI" id="CHEBI:57287"/>
        <dbReference type="ChEBI" id="CHEBI:57288"/>
        <dbReference type="EC" id="2.3.1.1"/>
    </reaction>
</comment>